<dbReference type="PANTHER" id="PTHR43116">
    <property type="entry name" value="PEPTIDE CHAIN RELEASE FACTOR 2"/>
    <property type="match status" value="1"/>
</dbReference>
<evidence type="ECO:0000256" key="3">
    <source>
        <dbReference type="ARBA" id="ARBA00022917"/>
    </source>
</evidence>
<evidence type="ECO:0000313" key="7">
    <source>
        <dbReference type="EMBL" id="HGT39630.1"/>
    </source>
</evidence>
<dbReference type="HAMAP" id="MF_00094">
    <property type="entry name" value="Rel_fac_2"/>
    <property type="match status" value="1"/>
</dbReference>
<evidence type="ECO:0000259" key="6">
    <source>
        <dbReference type="PROSITE" id="PS00745"/>
    </source>
</evidence>
<keyword evidence="2 4" id="KW-0488">Methylation</keyword>
<dbReference type="PROSITE" id="PS00745">
    <property type="entry name" value="RF_PROK_I"/>
    <property type="match status" value="1"/>
</dbReference>
<dbReference type="SMART" id="SM00937">
    <property type="entry name" value="PCRF"/>
    <property type="match status" value="1"/>
</dbReference>
<feature type="domain" description="Prokaryotic-type class I peptide chain release factors" evidence="6">
    <location>
        <begin position="225"/>
        <end position="241"/>
    </location>
</feature>
<evidence type="ECO:0000256" key="4">
    <source>
        <dbReference type="HAMAP-Rule" id="MF_00094"/>
    </source>
</evidence>
<evidence type="ECO:0000256" key="5">
    <source>
        <dbReference type="NCBIfam" id="TIGR00020"/>
    </source>
</evidence>
<dbReference type="SUPFAM" id="SSF75620">
    <property type="entry name" value="Release factor"/>
    <property type="match status" value="1"/>
</dbReference>
<dbReference type="InterPro" id="IPR045853">
    <property type="entry name" value="Pep_chain_release_fac_I_sf"/>
</dbReference>
<feature type="modified residue" description="N5-methylglutamine" evidence="4">
    <location>
        <position position="232"/>
    </location>
</feature>
<proteinExistence type="inferred from homology"/>
<reference evidence="7" key="1">
    <citation type="journal article" date="2020" name="mSystems">
        <title>Genome- and Community-Level Interaction Insights into Carbon Utilization and Element Cycling Functions of Hydrothermarchaeota in Hydrothermal Sediment.</title>
        <authorList>
            <person name="Zhou Z."/>
            <person name="Liu Y."/>
            <person name="Xu W."/>
            <person name="Pan J."/>
            <person name="Luo Z.H."/>
            <person name="Li M."/>
        </authorList>
    </citation>
    <scope>NUCLEOTIDE SEQUENCE [LARGE SCALE GENOMIC DNA]</scope>
    <source>
        <strain evidence="7">SpSt-508</strain>
    </source>
</reference>
<dbReference type="EMBL" id="DSVQ01000012">
    <property type="protein sequence ID" value="HGT39630.1"/>
    <property type="molecule type" value="Genomic_DNA"/>
</dbReference>
<protein>
    <recommendedName>
        <fullName evidence="4 5">Peptide chain release factor 2</fullName>
        <shortName evidence="4">RF-2</shortName>
    </recommendedName>
</protein>
<dbReference type="Pfam" id="PF00472">
    <property type="entry name" value="RF-1"/>
    <property type="match status" value="1"/>
</dbReference>
<comment type="PTM">
    <text evidence="4">Methylated by PrmC. Methylation increases the termination efficiency of RF2.</text>
</comment>
<accession>A0A7C4QVT1</accession>
<dbReference type="GO" id="GO:0005737">
    <property type="term" value="C:cytoplasm"/>
    <property type="evidence" value="ECO:0007669"/>
    <property type="project" value="UniProtKB-SubCell"/>
</dbReference>
<dbReference type="Gene3D" id="3.30.70.1660">
    <property type="match status" value="1"/>
</dbReference>
<comment type="similarity">
    <text evidence="1 4">Belongs to the prokaryotic/mitochondrial release factor family.</text>
</comment>
<dbReference type="InterPro" id="IPR005139">
    <property type="entry name" value="PCRF"/>
</dbReference>
<evidence type="ECO:0000256" key="2">
    <source>
        <dbReference type="ARBA" id="ARBA00022481"/>
    </source>
</evidence>
<dbReference type="Gene3D" id="1.20.58.410">
    <property type="entry name" value="Release factor"/>
    <property type="match status" value="1"/>
</dbReference>
<comment type="caution">
    <text evidence="7">The sequence shown here is derived from an EMBL/GenBank/DDBJ whole genome shotgun (WGS) entry which is preliminary data.</text>
</comment>
<sequence length="353" mass="39379">MCETLFDWEAKNRRIAEINAQMTASGFWDHQEKAQGLMNELRQLNTAQKPLNELLKAADDLAVLMEFAEEDPAHEGDLVAAVAALEQQFAEVELQALLSQPEDAASAYVQVQAGEGGTDASDWAAMLLRMYQRWAEEHGFECELLDISPAEEAGIRNAAIAIRGPFVYGKLKGETGVHRLIRISPFDAAGRRQTSFAAVDVTPELDEHPNIEIDWAKDVREETCRAGGAGGQHVNKTESAIQLFHLPSGIYVRCQSERSQHKNRATARKMLIAKLYQMERDRRDAEKASRRDSKSKIGFGGEPIRHYVLHPESYVKDARTGLKTGNPAALLDGKLDPFLEAYLRWSLEQHAGK</sequence>
<dbReference type="GO" id="GO:0016149">
    <property type="term" value="F:translation release factor activity, codon specific"/>
    <property type="evidence" value="ECO:0007669"/>
    <property type="project" value="UniProtKB-UniRule"/>
</dbReference>
<dbReference type="Gene3D" id="3.30.160.20">
    <property type="match status" value="1"/>
</dbReference>
<name>A0A7C4QVT1_9PLAN</name>
<organism evidence="7">
    <name type="scientific">Schlesneria paludicola</name>
    <dbReference type="NCBI Taxonomy" id="360056"/>
    <lineage>
        <taxon>Bacteria</taxon>
        <taxon>Pseudomonadati</taxon>
        <taxon>Planctomycetota</taxon>
        <taxon>Planctomycetia</taxon>
        <taxon>Planctomycetales</taxon>
        <taxon>Planctomycetaceae</taxon>
        <taxon>Schlesneria</taxon>
    </lineage>
</organism>
<dbReference type="NCBIfam" id="TIGR00020">
    <property type="entry name" value="prfB"/>
    <property type="match status" value="1"/>
</dbReference>
<comment type="function">
    <text evidence="4">Peptide chain release factor 2 directs the termination of translation in response to the peptide chain termination codons UGA and UAA.</text>
</comment>
<dbReference type="AlphaFoldDB" id="A0A7C4QVT1"/>
<dbReference type="PANTHER" id="PTHR43116:SF3">
    <property type="entry name" value="CLASS I PEPTIDE CHAIN RELEASE FACTOR"/>
    <property type="match status" value="1"/>
</dbReference>
<comment type="subcellular location">
    <subcellularLocation>
        <location evidence="4">Cytoplasm</location>
    </subcellularLocation>
</comment>
<gene>
    <name evidence="4" type="primary">prfB</name>
    <name evidence="7" type="ORF">ENS64_10260</name>
</gene>
<keyword evidence="4" id="KW-0963">Cytoplasm</keyword>
<dbReference type="InterPro" id="IPR004374">
    <property type="entry name" value="PrfB"/>
</dbReference>
<dbReference type="Pfam" id="PF03462">
    <property type="entry name" value="PCRF"/>
    <property type="match status" value="1"/>
</dbReference>
<keyword evidence="3 4" id="KW-0648">Protein biosynthesis</keyword>
<evidence type="ECO:0000256" key="1">
    <source>
        <dbReference type="ARBA" id="ARBA00010835"/>
    </source>
</evidence>
<dbReference type="InterPro" id="IPR000352">
    <property type="entry name" value="Pep_chain_release_fac_I"/>
</dbReference>